<sequence>MVQLSRRQQRAIHRRSQQWWTLFAYYDGFGYNDTVGPTFTNHIVALPSSAISTHCGGWFSAMGPGTSMNYADLNWPVAASAYSCQGRCVIPAQTTSCDLGGCYVTGLPKDPHCDSIWRDVNPVLALPTEVSKMVPEWSACSAFDEALPNFWFDPPLALQPTDAVATPSLPADETMSTPASPSSTAVRPAPQTTFPPPVPAALPTAQSEVLPSGGPQAPDNGEPDTSTSPQTWAYTTPPPVAGLTSTAGGSIAQVPGPGDSDPGRLPSASASEVSSGNRLSSSSNNGDSDPSLAAQVSQTSSWNIADVLASILHLSKTLQSLQSDANTANFILATLTETRSTLSYFTVEAGSSVDPVHTTIITLSTPVPAGDGQTYTTTLPVSGGDPSVAVVVDGMSMAVVAAVGDDDGYTTSQATTVAADTAETSSSIPTTPSGTGSGITESVASPPPMSVSTDPTASASNSATQTSSAYRSRRSNRGSVMIICAALMYLAAATLQ</sequence>
<feature type="compositionally biased region" description="Low complexity" evidence="1">
    <location>
        <begin position="456"/>
        <end position="469"/>
    </location>
</feature>
<feature type="compositionally biased region" description="Polar residues" evidence="1">
    <location>
        <begin position="223"/>
        <end position="234"/>
    </location>
</feature>
<dbReference type="OrthoDB" id="3944128at2759"/>
<evidence type="ECO:0000313" key="3">
    <source>
        <dbReference type="Proteomes" id="UP000192596"/>
    </source>
</evidence>
<organism evidence="2 3">
    <name type="scientific">Cryoendolithus antarcticus</name>
    <dbReference type="NCBI Taxonomy" id="1507870"/>
    <lineage>
        <taxon>Eukaryota</taxon>
        <taxon>Fungi</taxon>
        <taxon>Dikarya</taxon>
        <taxon>Ascomycota</taxon>
        <taxon>Pezizomycotina</taxon>
        <taxon>Dothideomycetes</taxon>
        <taxon>Dothideomycetidae</taxon>
        <taxon>Cladosporiales</taxon>
        <taxon>Cladosporiaceae</taxon>
        <taxon>Cryoendolithus</taxon>
    </lineage>
</organism>
<feature type="region of interest" description="Disordered" evidence="1">
    <location>
        <begin position="166"/>
        <end position="294"/>
    </location>
</feature>
<name>A0A1V8SCU2_9PEZI</name>
<feature type="compositionally biased region" description="Low complexity" evidence="1">
    <location>
        <begin position="174"/>
        <end position="192"/>
    </location>
</feature>
<dbReference type="EMBL" id="NAJO01000060">
    <property type="protein sequence ID" value="OQN96889.1"/>
    <property type="molecule type" value="Genomic_DNA"/>
</dbReference>
<proteinExistence type="predicted"/>
<protein>
    <submittedName>
        <fullName evidence="2">Uncharacterized protein</fullName>
    </submittedName>
</protein>
<dbReference type="AlphaFoldDB" id="A0A1V8SCU2"/>
<evidence type="ECO:0000313" key="2">
    <source>
        <dbReference type="EMBL" id="OQN96889.1"/>
    </source>
</evidence>
<keyword evidence="3" id="KW-1185">Reference proteome</keyword>
<evidence type="ECO:0000256" key="1">
    <source>
        <dbReference type="SAM" id="MobiDB-lite"/>
    </source>
</evidence>
<feature type="region of interest" description="Disordered" evidence="1">
    <location>
        <begin position="417"/>
        <end position="472"/>
    </location>
</feature>
<feature type="compositionally biased region" description="Low complexity" evidence="1">
    <location>
        <begin position="423"/>
        <end position="442"/>
    </location>
</feature>
<accession>A0A1V8SCU2</accession>
<gene>
    <name evidence="2" type="ORF">B0A48_17443</name>
</gene>
<dbReference type="InParanoid" id="A0A1V8SCU2"/>
<comment type="caution">
    <text evidence="2">The sequence shown here is derived from an EMBL/GenBank/DDBJ whole genome shotgun (WGS) entry which is preliminary data.</text>
</comment>
<feature type="compositionally biased region" description="Low complexity" evidence="1">
    <location>
        <begin position="274"/>
        <end position="292"/>
    </location>
</feature>
<dbReference type="Proteomes" id="UP000192596">
    <property type="component" value="Unassembled WGS sequence"/>
</dbReference>
<reference evidence="3" key="1">
    <citation type="submission" date="2017-03" db="EMBL/GenBank/DDBJ databases">
        <title>Genomes of endolithic fungi from Antarctica.</title>
        <authorList>
            <person name="Coleine C."/>
            <person name="Masonjones S."/>
            <person name="Stajich J.E."/>
        </authorList>
    </citation>
    <scope>NUCLEOTIDE SEQUENCE [LARGE SCALE GENOMIC DNA]</scope>
    <source>
        <strain evidence="3">CCFEE 5527</strain>
    </source>
</reference>